<evidence type="ECO:0000313" key="2">
    <source>
        <dbReference type="Proteomes" id="UP001162780"/>
    </source>
</evidence>
<proteinExistence type="predicted"/>
<gene>
    <name evidence="1" type="ORF">NM686_002980</name>
</gene>
<name>A0ABY7GLX1_9GAMM</name>
<accession>A0ABY7GLX1</accession>
<dbReference type="Proteomes" id="UP001162780">
    <property type="component" value="Chromosome"/>
</dbReference>
<dbReference type="EMBL" id="CP113517">
    <property type="protein sequence ID" value="WAR45494.1"/>
    <property type="molecule type" value="Genomic_DNA"/>
</dbReference>
<dbReference type="RefSeq" id="WP_255190534.1">
    <property type="nucleotide sequence ID" value="NZ_CP113517.1"/>
</dbReference>
<protein>
    <submittedName>
        <fullName evidence="1">Uncharacterized protein</fullName>
    </submittedName>
</protein>
<organism evidence="1 2">
    <name type="scientific">Methylomonas rapida</name>
    <dbReference type="NCBI Taxonomy" id="2963939"/>
    <lineage>
        <taxon>Bacteria</taxon>
        <taxon>Pseudomonadati</taxon>
        <taxon>Pseudomonadota</taxon>
        <taxon>Gammaproteobacteria</taxon>
        <taxon>Methylococcales</taxon>
        <taxon>Methylococcaceae</taxon>
        <taxon>Methylomonas</taxon>
    </lineage>
</organism>
<evidence type="ECO:0000313" key="1">
    <source>
        <dbReference type="EMBL" id="WAR45494.1"/>
    </source>
</evidence>
<reference evidence="1" key="1">
    <citation type="submission" date="2022-11" db="EMBL/GenBank/DDBJ databases">
        <title>Methylomonas rapida sp. nov., Carotenoid-Producing Obligate Methanotrophs with High Growth Characteristics and Biotechnological Potential.</title>
        <authorList>
            <person name="Tikhonova E.N."/>
            <person name="Suleimanov R.Z."/>
            <person name="Miroshnikov K."/>
            <person name="Oshkin I.Y."/>
            <person name="Belova S.E."/>
            <person name="Danilova O.V."/>
            <person name="Ashikhmin A."/>
            <person name="Konopkin A."/>
            <person name="But S.Y."/>
            <person name="Khmelenina V.N."/>
            <person name="Kuznetsov N."/>
            <person name="Pimenov N.V."/>
            <person name="Dedysh S.N."/>
        </authorList>
    </citation>
    <scope>NUCLEOTIDE SEQUENCE</scope>
    <source>
        <strain evidence="1">MP1</strain>
    </source>
</reference>
<keyword evidence="2" id="KW-1185">Reference proteome</keyword>
<sequence>MNTSNQFATKKQAVDFLNSIEWLDTHSDDKKWSSTGTYYTSHGEYSRPDYQPRRYADGWAIHVTYFYYPGTFNTPSDGRMDDESFAEMFLNDANPW</sequence>